<dbReference type="SUPFAM" id="SSF57903">
    <property type="entry name" value="FYVE/PHD zinc finger"/>
    <property type="match status" value="2"/>
</dbReference>
<dbReference type="EC" id="2.3.1.48" evidence="3 16"/>
<feature type="region of interest" description="Disordered" evidence="17">
    <location>
        <begin position="59"/>
        <end position="82"/>
    </location>
</feature>
<comment type="catalytic activity">
    <reaction evidence="16">
        <text>L-lysyl-[protein] + acetyl-CoA = N(6)-acetyl-L-lysyl-[protein] + CoA + H(+)</text>
        <dbReference type="Rhea" id="RHEA:45948"/>
        <dbReference type="Rhea" id="RHEA-COMP:9752"/>
        <dbReference type="Rhea" id="RHEA-COMP:10731"/>
        <dbReference type="ChEBI" id="CHEBI:15378"/>
        <dbReference type="ChEBI" id="CHEBI:29969"/>
        <dbReference type="ChEBI" id="CHEBI:57287"/>
        <dbReference type="ChEBI" id="CHEBI:57288"/>
        <dbReference type="ChEBI" id="CHEBI:61930"/>
        <dbReference type="EC" id="2.3.1.48"/>
    </reaction>
</comment>
<evidence type="ECO:0000313" key="23">
    <source>
        <dbReference type="Proteomes" id="UP000310708"/>
    </source>
</evidence>
<dbReference type="InterPro" id="IPR002717">
    <property type="entry name" value="HAT_MYST-type"/>
</dbReference>
<dbReference type="Gene3D" id="3.30.60.60">
    <property type="entry name" value="N-acetyl transferase-like"/>
    <property type="match status" value="1"/>
</dbReference>
<comment type="caution">
    <text evidence="21">The sequence shown here is derived from an EMBL/GenBank/DDBJ whole genome shotgun (WGS) entry which is preliminary data.</text>
</comment>
<evidence type="ECO:0000256" key="13">
    <source>
        <dbReference type="ARBA" id="ARBA00023242"/>
    </source>
</evidence>
<organism evidence="21 23">
    <name type="scientific">Wallemia mellicola</name>
    <dbReference type="NCBI Taxonomy" id="1708541"/>
    <lineage>
        <taxon>Eukaryota</taxon>
        <taxon>Fungi</taxon>
        <taxon>Dikarya</taxon>
        <taxon>Basidiomycota</taxon>
        <taxon>Wallemiomycotina</taxon>
        <taxon>Wallemiomycetes</taxon>
        <taxon>Wallemiales</taxon>
        <taxon>Wallemiaceae</taxon>
        <taxon>Wallemia</taxon>
    </lineage>
</organism>
<evidence type="ECO:0000256" key="12">
    <source>
        <dbReference type="ARBA" id="ARBA00023163"/>
    </source>
</evidence>
<evidence type="ECO:0000256" key="14">
    <source>
        <dbReference type="PIRSR" id="PIRSR602717-51"/>
    </source>
</evidence>
<feature type="region of interest" description="Disordered" evidence="17">
    <location>
        <begin position="832"/>
        <end position="857"/>
    </location>
</feature>
<feature type="compositionally biased region" description="Basic and acidic residues" evidence="17">
    <location>
        <begin position="838"/>
        <end position="849"/>
    </location>
</feature>
<dbReference type="EMBL" id="SPRX01000004">
    <property type="protein sequence ID" value="TIC69254.1"/>
    <property type="molecule type" value="Genomic_DNA"/>
</dbReference>
<feature type="compositionally biased region" description="Basic and acidic residues" evidence="17">
    <location>
        <begin position="934"/>
        <end position="946"/>
    </location>
</feature>
<feature type="compositionally biased region" description="Basic and acidic residues" evidence="17">
    <location>
        <begin position="911"/>
        <end position="923"/>
    </location>
</feature>
<dbReference type="PANTHER" id="PTHR10615:SF161">
    <property type="entry name" value="HISTONE ACETYLTRANSFERASE KAT7"/>
    <property type="match status" value="1"/>
</dbReference>
<dbReference type="FunFam" id="3.30.60.60:FF:000001">
    <property type="entry name" value="Histone acetyltransferase"/>
    <property type="match status" value="1"/>
</dbReference>
<dbReference type="Gene3D" id="3.30.40.10">
    <property type="entry name" value="Zinc/RING finger domain, C3HC4 (zinc finger)"/>
    <property type="match status" value="1"/>
</dbReference>
<dbReference type="InterPro" id="IPR036388">
    <property type="entry name" value="WH-like_DNA-bd_sf"/>
</dbReference>
<dbReference type="GO" id="GO:0003712">
    <property type="term" value="F:transcription coregulator activity"/>
    <property type="evidence" value="ECO:0007669"/>
    <property type="project" value="TreeGrafter"/>
</dbReference>
<gene>
    <name evidence="21" type="ORF">E3Q01_00579</name>
    <name evidence="20" type="ORF">E3Q10_01272</name>
</gene>
<dbReference type="InterPro" id="IPR001965">
    <property type="entry name" value="Znf_PHD"/>
</dbReference>
<dbReference type="FunFam" id="3.30.40.10:FF:000005">
    <property type="entry name" value="zinc finger protein isoform X1"/>
    <property type="match status" value="1"/>
</dbReference>
<dbReference type="InterPro" id="IPR019787">
    <property type="entry name" value="Znf_PHD-finger"/>
</dbReference>
<dbReference type="Gene3D" id="3.40.630.30">
    <property type="match status" value="1"/>
</dbReference>
<dbReference type="Pfam" id="PF17772">
    <property type="entry name" value="zf-MYST"/>
    <property type="match status" value="1"/>
</dbReference>
<dbReference type="InterPro" id="IPR013083">
    <property type="entry name" value="Znf_RING/FYVE/PHD"/>
</dbReference>
<proteinExistence type="inferred from homology"/>
<dbReference type="InterPro" id="IPR016181">
    <property type="entry name" value="Acyl_CoA_acyltransferase"/>
</dbReference>
<reference evidence="22 23" key="1">
    <citation type="submission" date="2019-03" db="EMBL/GenBank/DDBJ databases">
        <title>Sequencing 25 genomes of Wallemia mellicola.</title>
        <authorList>
            <person name="Gostincar C."/>
        </authorList>
    </citation>
    <scope>NUCLEOTIDE SEQUENCE [LARGE SCALE GENOMIC DNA]</scope>
    <source>
        <strain evidence="21 23">EXF-757</strain>
        <strain evidence="20 22">EXF-8738</strain>
    </source>
</reference>
<feature type="compositionally biased region" description="Polar residues" evidence="17">
    <location>
        <begin position="954"/>
        <end position="964"/>
    </location>
</feature>
<evidence type="ECO:0000256" key="7">
    <source>
        <dbReference type="ARBA" id="ARBA00022771"/>
    </source>
</evidence>
<dbReference type="GO" id="GO:0003682">
    <property type="term" value="F:chromatin binding"/>
    <property type="evidence" value="ECO:0007669"/>
    <property type="project" value="TreeGrafter"/>
</dbReference>
<keyword evidence="13 16" id="KW-0539">Nucleus</keyword>
<keyword evidence="12" id="KW-0804">Transcription</keyword>
<keyword evidence="11" id="KW-0805">Transcription regulation</keyword>
<dbReference type="GO" id="GO:0008270">
    <property type="term" value="F:zinc ion binding"/>
    <property type="evidence" value="ECO:0007669"/>
    <property type="project" value="UniProtKB-KW"/>
</dbReference>
<dbReference type="SMART" id="SM00249">
    <property type="entry name" value="PHD"/>
    <property type="match status" value="2"/>
</dbReference>
<keyword evidence="9" id="KW-0156">Chromatin regulator</keyword>
<dbReference type="GO" id="GO:0006357">
    <property type="term" value="P:regulation of transcription by RNA polymerase II"/>
    <property type="evidence" value="ECO:0007669"/>
    <property type="project" value="TreeGrafter"/>
</dbReference>
<dbReference type="EMBL" id="SPRO01000009">
    <property type="protein sequence ID" value="TIC32040.1"/>
    <property type="molecule type" value="Genomic_DNA"/>
</dbReference>
<evidence type="ECO:0000256" key="2">
    <source>
        <dbReference type="ARBA" id="ARBA00010107"/>
    </source>
</evidence>
<dbReference type="FunFam" id="3.40.630.30:FF:000001">
    <property type="entry name" value="Histone acetyltransferase"/>
    <property type="match status" value="1"/>
</dbReference>
<dbReference type="Pfam" id="PF00628">
    <property type="entry name" value="PHD"/>
    <property type="match status" value="2"/>
</dbReference>
<feature type="domain" description="PHD-type" evidence="18">
    <location>
        <begin position="192"/>
        <end position="242"/>
    </location>
</feature>
<comment type="subcellular location">
    <subcellularLocation>
        <location evidence="1 16">Nucleus</location>
    </subcellularLocation>
</comment>
<evidence type="ECO:0000256" key="3">
    <source>
        <dbReference type="ARBA" id="ARBA00013184"/>
    </source>
</evidence>
<evidence type="ECO:0000256" key="8">
    <source>
        <dbReference type="ARBA" id="ARBA00022833"/>
    </source>
</evidence>
<evidence type="ECO:0000256" key="5">
    <source>
        <dbReference type="ARBA" id="ARBA00022723"/>
    </source>
</evidence>
<dbReference type="GO" id="GO:1990467">
    <property type="term" value="C:NuA3a histone acetyltransferase complex"/>
    <property type="evidence" value="ECO:0007669"/>
    <property type="project" value="TreeGrafter"/>
</dbReference>
<evidence type="ECO:0000313" key="20">
    <source>
        <dbReference type="EMBL" id="TIC32040.1"/>
    </source>
</evidence>
<feature type="region of interest" description="Disordered" evidence="17">
    <location>
        <begin position="443"/>
        <end position="476"/>
    </location>
</feature>
<keyword evidence="6" id="KW-0677">Repeat</keyword>
<evidence type="ECO:0000256" key="9">
    <source>
        <dbReference type="ARBA" id="ARBA00022853"/>
    </source>
</evidence>
<evidence type="ECO:0000256" key="17">
    <source>
        <dbReference type="SAM" id="MobiDB-lite"/>
    </source>
</evidence>
<evidence type="ECO:0000259" key="18">
    <source>
        <dbReference type="PROSITE" id="PS50016"/>
    </source>
</evidence>
<feature type="compositionally biased region" description="Polar residues" evidence="17">
    <location>
        <begin position="447"/>
        <end position="465"/>
    </location>
</feature>
<dbReference type="GO" id="GO:0004402">
    <property type="term" value="F:histone acetyltransferase activity"/>
    <property type="evidence" value="ECO:0007669"/>
    <property type="project" value="InterPro"/>
</dbReference>
<feature type="compositionally biased region" description="Polar residues" evidence="17">
    <location>
        <begin position="59"/>
        <end position="75"/>
    </location>
</feature>
<dbReference type="Pfam" id="PF01853">
    <property type="entry name" value="MOZ_SAS"/>
    <property type="match status" value="1"/>
</dbReference>
<dbReference type="Gene3D" id="1.10.10.10">
    <property type="entry name" value="Winged helix-like DNA-binding domain superfamily/Winged helix DNA-binding domain"/>
    <property type="match status" value="1"/>
</dbReference>
<feature type="region of interest" description="Disordered" evidence="17">
    <location>
        <begin position="343"/>
        <end position="427"/>
    </location>
</feature>
<evidence type="ECO:0000256" key="1">
    <source>
        <dbReference type="ARBA" id="ARBA00004123"/>
    </source>
</evidence>
<dbReference type="InterPro" id="IPR040706">
    <property type="entry name" value="Zf-MYST"/>
</dbReference>
<feature type="region of interest" description="Disordered" evidence="17">
    <location>
        <begin position="554"/>
        <end position="581"/>
    </location>
</feature>
<keyword evidence="5" id="KW-0479">Metal-binding</keyword>
<dbReference type="AlphaFoldDB" id="A0A4T0M2G2"/>
<evidence type="ECO:0000256" key="6">
    <source>
        <dbReference type="ARBA" id="ARBA00022737"/>
    </source>
</evidence>
<keyword evidence="8" id="KW-0862">Zinc</keyword>
<dbReference type="Proteomes" id="UP000305647">
    <property type="component" value="Unassembled WGS sequence"/>
</dbReference>
<dbReference type="PROSITE" id="PS51726">
    <property type="entry name" value="MYST_HAT"/>
    <property type="match status" value="1"/>
</dbReference>
<protein>
    <recommendedName>
        <fullName evidence="3 16">Histone acetyltransferase</fullName>
        <ecNumber evidence="3 16">2.3.1.48</ecNumber>
    </recommendedName>
</protein>
<evidence type="ECO:0000256" key="4">
    <source>
        <dbReference type="ARBA" id="ARBA00022679"/>
    </source>
</evidence>
<feature type="compositionally biased region" description="Polar residues" evidence="17">
    <location>
        <begin position="561"/>
        <end position="573"/>
    </location>
</feature>
<feature type="compositionally biased region" description="Basic and acidic residues" evidence="17">
    <location>
        <begin position="371"/>
        <end position="408"/>
    </location>
</feature>
<feature type="region of interest" description="Disordered" evidence="17">
    <location>
        <begin position="899"/>
        <end position="964"/>
    </location>
</feature>
<evidence type="ECO:0000256" key="10">
    <source>
        <dbReference type="ARBA" id="ARBA00022990"/>
    </source>
</evidence>
<keyword evidence="4" id="KW-0808">Transferase</keyword>
<dbReference type="CDD" id="cd15526">
    <property type="entry name" value="PHD1_MOZ_d4"/>
    <property type="match status" value="1"/>
</dbReference>
<dbReference type="GO" id="GO:0005634">
    <property type="term" value="C:nucleus"/>
    <property type="evidence" value="ECO:0007669"/>
    <property type="project" value="UniProtKB-SubCell"/>
</dbReference>
<dbReference type="GO" id="GO:0031507">
    <property type="term" value="P:heterochromatin formation"/>
    <property type="evidence" value="ECO:0007669"/>
    <property type="project" value="UniProtKB-ARBA"/>
</dbReference>
<keyword evidence="7 15" id="KW-0863">Zinc-finger</keyword>
<evidence type="ECO:0000259" key="19">
    <source>
        <dbReference type="PROSITE" id="PS51726"/>
    </source>
</evidence>
<dbReference type="PROSITE" id="PS50016">
    <property type="entry name" value="ZF_PHD_2"/>
    <property type="match status" value="2"/>
</dbReference>
<keyword evidence="10" id="KW-0007">Acetylation</keyword>
<dbReference type="SUPFAM" id="SSF55729">
    <property type="entry name" value="Acyl-CoA N-acyltransferases (Nat)"/>
    <property type="match status" value="1"/>
</dbReference>
<dbReference type="InterPro" id="IPR050603">
    <property type="entry name" value="MYST_HAT"/>
</dbReference>
<dbReference type="Proteomes" id="UP000310708">
    <property type="component" value="Unassembled WGS sequence"/>
</dbReference>
<feature type="domain" description="PHD-type" evidence="18">
    <location>
        <begin position="135"/>
        <end position="195"/>
    </location>
</feature>
<evidence type="ECO:0000256" key="11">
    <source>
        <dbReference type="ARBA" id="ARBA00023015"/>
    </source>
</evidence>
<name>A0A4T0M2G2_9BASI</name>
<feature type="region of interest" description="Disordered" evidence="17">
    <location>
        <begin position="490"/>
        <end position="517"/>
    </location>
</feature>
<evidence type="ECO:0000313" key="21">
    <source>
        <dbReference type="EMBL" id="TIC69254.1"/>
    </source>
</evidence>
<comment type="similarity">
    <text evidence="2 16">Belongs to the MYST (SAS/MOZ) family.</text>
</comment>
<dbReference type="InterPro" id="IPR011011">
    <property type="entry name" value="Znf_FYVE_PHD"/>
</dbReference>
<evidence type="ECO:0000313" key="22">
    <source>
        <dbReference type="Proteomes" id="UP000305647"/>
    </source>
</evidence>
<evidence type="ECO:0000256" key="16">
    <source>
        <dbReference type="RuleBase" id="RU361211"/>
    </source>
</evidence>
<feature type="domain" description="MYST-type HAT" evidence="19">
    <location>
        <begin position="579"/>
        <end position="896"/>
    </location>
</feature>
<feature type="region of interest" description="Disordered" evidence="17">
    <location>
        <begin position="250"/>
        <end position="275"/>
    </location>
</feature>
<evidence type="ECO:0000256" key="15">
    <source>
        <dbReference type="PROSITE-ProRule" id="PRU00146"/>
    </source>
</evidence>
<sequence>MANEEQRNNLWNYLGFSSDLGIGGSRSNYTLTSEHTVGTGLPTLQGTQQQNVIERHYNNHQPHYPTSQQNSSDSDASGEFDDSLYDQESRNLRENRIKNDFGGAISPAYINDTLNQRTKRDKQGSNPKVNSNGHSLRCAYCAGDYDLNFKTNKPETMITCGQCQSSAHPTCLHFTPTLTQNTLSYNWSCVDCKGCEVCKNKGNEDDIIFCDLCDRGWHMHCLNPPMNEPPAGDFACPICLQAGKTLSMQQPAQALPQQQQQHQQPRAYSQHQQHQPYPNAIQANSGANIPLHSPLTSYDFHPPPPLIGNLPTPQQSATILNASKAMLMGRPAPPLFPNFSPIAPAAPKQSKGRGRPRKILPNGPLGVPMTLEEREREKAMIREEKAKAREERARLKELERERDKDKPKNPVGRPPGPRASLSAPKRVSTFIVIDSDEDKMLEDRVQNEQQQGVNQSDDRQQQSVEMHQGEQPMEGVETAPAAGVNTSALPINKSENQEKKVPQGQAQAEPEENDNDDLFGGVLDPYEAQVTYSTPQKDDKERFEIARQKADMKLQIKPKKQQQFLSANPSTPQAEEHKSKSPPIKFLRFGNYEIQTWYAAPYPEEYTNLPSGRMFICEWCLSYRKSEFQMSRHTLKCKYRYPPGDEIYRNENVSIFEVDGRKNRIYCQNLCLLAKMFLDHKTLYYDVEPFLFYIITEHTANGEEFVGYFSKEKRSGMGYNLSCIMTLPIRQRKGWGMFAIDFSYLLSRKEGKIGTPERPLSKLGFLSYKRYWTTAIYKALLSTEQPHTLGQLSELTGMTIPDVTFTLRQNHLIHSVIVGDEKDYVNENNTYRTRTNKPHLEEHPERANNDDPTSVPVPAPNTYKITYNKNTLEAYLAKDAAKDYVRLAQDKLRWQPFITHQSQLPQSTTNEKTEEDKENKSIAKDVNMIENDQGSDKQDEKLHENDEQNAGIIKNNNQDTQVAV</sequence>
<feature type="active site" description="Proton donor/acceptor" evidence="14">
    <location>
        <position position="757"/>
    </location>
</feature>
<accession>A0A4T0M2G2</accession>
<dbReference type="PANTHER" id="PTHR10615">
    <property type="entry name" value="HISTONE ACETYLTRANSFERASE"/>
    <property type="match status" value="1"/>
</dbReference>